<reference evidence="1" key="2">
    <citation type="submission" date="2025-03" db="EMBL/GenBank/DDBJ databases">
        <authorList>
            <consortium name="ELIXIR-Norway"/>
            <consortium name="Elixir Norway"/>
        </authorList>
    </citation>
    <scope>NUCLEOTIDE SEQUENCE</scope>
</reference>
<dbReference type="Proteomes" id="UP001162501">
    <property type="component" value="Chromosome 3"/>
</dbReference>
<sequence length="73" mass="7489">MTRGKTQASAPRPRAQCCAGPTLSGTPGILEGVVAGEEGRPALTWVPSILSTTFTDAVGARGAGRFRSGCRED</sequence>
<evidence type="ECO:0000313" key="2">
    <source>
        <dbReference type="Proteomes" id="UP001162501"/>
    </source>
</evidence>
<organism evidence="1 2">
    <name type="scientific">Rangifer tarandus platyrhynchus</name>
    <name type="common">Svalbard reindeer</name>
    <dbReference type="NCBI Taxonomy" id="3082113"/>
    <lineage>
        <taxon>Eukaryota</taxon>
        <taxon>Metazoa</taxon>
        <taxon>Chordata</taxon>
        <taxon>Craniata</taxon>
        <taxon>Vertebrata</taxon>
        <taxon>Euteleostomi</taxon>
        <taxon>Mammalia</taxon>
        <taxon>Eutheria</taxon>
        <taxon>Laurasiatheria</taxon>
        <taxon>Artiodactyla</taxon>
        <taxon>Ruminantia</taxon>
        <taxon>Pecora</taxon>
        <taxon>Cervidae</taxon>
        <taxon>Odocoileinae</taxon>
        <taxon>Rangifer</taxon>
    </lineage>
</organism>
<accession>A0AC59ZJU1</accession>
<proteinExistence type="predicted"/>
<reference evidence="1" key="1">
    <citation type="submission" date="2023-05" db="EMBL/GenBank/DDBJ databases">
        <authorList>
            <consortium name="ELIXIR-Norway"/>
        </authorList>
    </citation>
    <scope>NUCLEOTIDE SEQUENCE</scope>
</reference>
<evidence type="ECO:0000313" key="1">
    <source>
        <dbReference type="EMBL" id="CAN0443508.1"/>
    </source>
</evidence>
<name>A0AC59ZJU1_RANTA</name>
<dbReference type="EMBL" id="OX596087">
    <property type="protein sequence ID" value="CAN0443508.1"/>
    <property type="molecule type" value="Genomic_DNA"/>
</dbReference>
<protein>
    <submittedName>
        <fullName evidence="1">Uncharacterized protein</fullName>
    </submittedName>
</protein>
<gene>
    <name evidence="1" type="ORF">MRATA1EN22A_LOCUS19251</name>
</gene>